<dbReference type="Proteomes" id="UP000224854">
    <property type="component" value="Unassembled WGS sequence"/>
</dbReference>
<accession>A0A2C5YT98</accession>
<dbReference type="EMBL" id="NJEU01000822">
    <property type="protein sequence ID" value="PHH70254.1"/>
    <property type="molecule type" value="Genomic_DNA"/>
</dbReference>
<keyword evidence="2" id="KW-1185">Reference proteome</keyword>
<comment type="caution">
    <text evidence="1">The sequence shown here is derived from an EMBL/GenBank/DDBJ whole genome shotgun (WGS) entry which is preliminary data.</text>
</comment>
<evidence type="ECO:0000313" key="2">
    <source>
        <dbReference type="Proteomes" id="UP000224854"/>
    </source>
</evidence>
<evidence type="ECO:0000313" key="1">
    <source>
        <dbReference type="EMBL" id="PHH70254.1"/>
    </source>
</evidence>
<dbReference type="AlphaFoldDB" id="A0A2C5YT98"/>
<proteinExistence type="predicted"/>
<protein>
    <submittedName>
        <fullName evidence="1">Uncharacterized protein</fullName>
    </submittedName>
</protein>
<sequence>MSHPTIWGPLTPSELITTILARHAYPTTVFICSPRADFVNALSADLEAQKQQQQLSQHPLLLPPSIHQLVVSQHICLIFVPSVAHLRAALAVFTGPASCLPPQDDAPDAPDPLPPLCLVYGFIRLHRHGSEWSAQGLGISASLVVAAASRNSLVAIIADAPSESSPLFLQVPIVSGSLPRPDGSWNSPTVLLGTVLGRWFQQEAVEASSGNQASA</sequence>
<organism evidence="1 2">
    <name type="scientific">Ophiocordyceps australis</name>
    <dbReference type="NCBI Taxonomy" id="1399860"/>
    <lineage>
        <taxon>Eukaryota</taxon>
        <taxon>Fungi</taxon>
        <taxon>Dikarya</taxon>
        <taxon>Ascomycota</taxon>
        <taxon>Pezizomycotina</taxon>
        <taxon>Sordariomycetes</taxon>
        <taxon>Hypocreomycetidae</taxon>
        <taxon>Hypocreales</taxon>
        <taxon>Ophiocordycipitaceae</taxon>
        <taxon>Ophiocordyceps</taxon>
    </lineage>
</organism>
<gene>
    <name evidence="1" type="ORF">CDD82_7245</name>
</gene>
<reference evidence="1 2" key="1">
    <citation type="submission" date="2017-06" db="EMBL/GenBank/DDBJ databases">
        <title>Ant-infecting Ophiocordyceps genomes reveal a high diversity of potential behavioral manipulation genes and a possible major role for enterotoxins.</title>
        <authorList>
            <person name="De Bekker C."/>
            <person name="Evans H.C."/>
            <person name="Brachmann A."/>
            <person name="Hughes D.P."/>
        </authorList>
    </citation>
    <scope>NUCLEOTIDE SEQUENCE [LARGE SCALE GENOMIC DNA]</scope>
    <source>
        <strain evidence="1 2">1348a</strain>
    </source>
</reference>
<dbReference type="OrthoDB" id="5391496at2759"/>
<name>A0A2C5YT98_9HYPO</name>